<dbReference type="InterPro" id="IPR043129">
    <property type="entry name" value="ATPase_NBD"/>
</dbReference>
<dbReference type="InterPro" id="IPR004000">
    <property type="entry name" value="Actin"/>
</dbReference>
<proteinExistence type="predicted"/>
<evidence type="ECO:0000313" key="1">
    <source>
        <dbReference type="EMBL" id="KAG5410697.1"/>
    </source>
</evidence>
<dbReference type="PANTHER" id="PTHR11937">
    <property type="entry name" value="ACTIN"/>
    <property type="match status" value="1"/>
</dbReference>
<evidence type="ECO:0000313" key="2">
    <source>
        <dbReference type="Proteomes" id="UP000823674"/>
    </source>
</evidence>
<gene>
    <name evidence="1" type="primary">A02p034930.1_BraROA</name>
    <name evidence="1" type="ORF">IGI04_007016</name>
</gene>
<protein>
    <submittedName>
        <fullName evidence="1">Uncharacterized protein</fullName>
    </submittedName>
</protein>
<name>A0ABQ7NII8_BRACM</name>
<reference evidence="1 2" key="1">
    <citation type="submission" date="2021-03" db="EMBL/GenBank/DDBJ databases">
        <authorList>
            <person name="King G.J."/>
            <person name="Bancroft I."/>
            <person name="Baten A."/>
            <person name="Bloomfield J."/>
            <person name="Borpatragohain P."/>
            <person name="He Z."/>
            <person name="Irish N."/>
            <person name="Irwin J."/>
            <person name="Liu K."/>
            <person name="Mauleon R.P."/>
            <person name="Moore J."/>
            <person name="Morris R."/>
            <person name="Ostergaard L."/>
            <person name="Wang B."/>
            <person name="Wells R."/>
        </authorList>
    </citation>
    <scope>NUCLEOTIDE SEQUENCE [LARGE SCALE GENOMIC DNA]</scope>
    <source>
        <strain evidence="1">R-o-18</strain>
        <tissue evidence="1">Leaf</tissue>
    </source>
</reference>
<comment type="caution">
    <text evidence="1">The sequence shown here is derived from an EMBL/GenBank/DDBJ whole genome shotgun (WGS) entry which is preliminary data.</text>
</comment>
<dbReference type="Gene3D" id="3.30.420.40">
    <property type="match status" value="1"/>
</dbReference>
<dbReference type="SMART" id="SM00268">
    <property type="entry name" value="ACTIN"/>
    <property type="match status" value="1"/>
</dbReference>
<dbReference type="Gene3D" id="3.90.640.10">
    <property type="entry name" value="Actin, Chain A, domain 4"/>
    <property type="match status" value="1"/>
</dbReference>
<sequence>IKHLVVAIRVHTHDVVLSLSFGQSQFEWVIGYGTLGVYLHGGTGSTGIVARVGSSAGCSVSSSERWTSSNYDFLPSPSTVSKAKNVKKAGELIGVDMVFLDEKVTLIQPRDGLSCTVPIYEGYAFPHAILCLDLGGLDLTNALMKILTERGPQPHQSVKLSQTYKRSFATLVLTKDLEKAKTSSAVEKNYELPDGQVITIGSERFRCPEDRGSLSAAYDWYGLTILYKDVYGNTVISGGIGKHIFSGIAKKMSYDITAWAPSSITIQQMWIANEQYDESCPSVIHRKVGPIALLPATRVLFQKLSESDKLRGPLISKFLVSIIIRFPGIPMISALKTHNDQTFSKALVYGK</sequence>
<organism evidence="1 2">
    <name type="scientific">Brassica rapa subsp. trilocularis</name>
    <dbReference type="NCBI Taxonomy" id="1813537"/>
    <lineage>
        <taxon>Eukaryota</taxon>
        <taxon>Viridiplantae</taxon>
        <taxon>Streptophyta</taxon>
        <taxon>Embryophyta</taxon>
        <taxon>Tracheophyta</taxon>
        <taxon>Spermatophyta</taxon>
        <taxon>Magnoliopsida</taxon>
        <taxon>eudicotyledons</taxon>
        <taxon>Gunneridae</taxon>
        <taxon>Pentapetalae</taxon>
        <taxon>rosids</taxon>
        <taxon>malvids</taxon>
        <taxon>Brassicales</taxon>
        <taxon>Brassicaceae</taxon>
        <taxon>Brassiceae</taxon>
        <taxon>Brassica</taxon>
    </lineage>
</organism>
<accession>A0ABQ7NII8</accession>
<dbReference type="EMBL" id="JADBGQ010000002">
    <property type="protein sequence ID" value="KAG5410697.1"/>
    <property type="molecule type" value="Genomic_DNA"/>
</dbReference>
<dbReference type="Proteomes" id="UP000823674">
    <property type="component" value="Chromosome A02"/>
</dbReference>
<dbReference type="SUPFAM" id="SSF53067">
    <property type="entry name" value="Actin-like ATPase domain"/>
    <property type="match status" value="1"/>
</dbReference>
<keyword evidence="2" id="KW-1185">Reference proteome</keyword>
<feature type="non-terminal residue" evidence="1">
    <location>
        <position position="1"/>
    </location>
</feature>